<keyword evidence="2" id="KW-1133">Transmembrane helix</keyword>
<feature type="transmembrane region" description="Helical" evidence="2">
    <location>
        <begin position="88"/>
        <end position="109"/>
    </location>
</feature>
<dbReference type="Proteomes" id="UP000291343">
    <property type="component" value="Unassembled WGS sequence"/>
</dbReference>
<protein>
    <submittedName>
        <fullName evidence="3">Uncharacterized protein</fullName>
    </submittedName>
</protein>
<feature type="region of interest" description="Disordered" evidence="1">
    <location>
        <begin position="1"/>
        <end position="29"/>
    </location>
</feature>
<comment type="caution">
    <text evidence="3">The sequence shown here is derived from an EMBL/GenBank/DDBJ whole genome shotgun (WGS) entry which is preliminary data.</text>
</comment>
<dbReference type="Pfam" id="PF14960">
    <property type="entry name" value="ATP_synth_reg"/>
    <property type="match status" value="1"/>
</dbReference>
<evidence type="ECO:0000313" key="4">
    <source>
        <dbReference type="Proteomes" id="UP000291343"/>
    </source>
</evidence>
<evidence type="ECO:0000313" key="3">
    <source>
        <dbReference type="EMBL" id="RZF46211.1"/>
    </source>
</evidence>
<keyword evidence="4" id="KW-1185">Reference proteome</keyword>
<dbReference type="OrthoDB" id="9435504at2759"/>
<evidence type="ECO:0000256" key="1">
    <source>
        <dbReference type="SAM" id="MobiDB-lite"/>
    </source>
</evidence>
<evidence type="ECO:0000256" key="2">
    <source>
        <dbReference type="SAM" id="Phobius"/>
    </source>
</evidence>
<dbReference type="EMBL" id="QKKF02006869">
    <property type="protein sequence ID" value="RZF46211.1"/>
    <property type="molecule type" value="Genomic_DNA"/>
</dbReference>
<dbReference type="InParanoid" id="A0A482XLU3"/>
<organism evidence="3 4">
    <name type="scientific">Laodelphax striatellus</name>
    <name type="common">Small brown planthopper</name>
    <name type="synonym">Delphax striatella</name>
    <dbReference type="NCBI Taxonomy" id="195883"/>
    <lineage>
        <taxon>Eukaryota</taxon>
        <taxon>Metazoa</taxon>
        <taxon>Ecdysozoa</taxon>
        <taxon>Arthropoda</taxon>
        <taxon>Hexapoda</taxon>
        <taxon>Insecta</taxon>
        <taxon>Pterygota</taxon>
        <taxon>Neoptera</taxon>
        <taxon>Paraneoptera</taxon>
        <taxon>Hemiptera</taxon>
        <taxon>Auchenorrhyncha</taxon>
        <taxon>Fulgoroidea</taxon>
        <taxon>Delphacidae</taxon>
        <taxon>Criomorphinae</taxon>
        <taxon>Laodelphax</taxon>
    </lineage>
</organism>
<dbReference type="InterPro" id="IPR009125">
    <property type="entry name" value="ATPMK"/>
</dbReference>
<keyword evidence="2" id="KW-0472">Membrane</keyword>
<accession>A0A482XLU3</accession>
<reference evidence="3 4" key="1">
    <citation type="journal article" date="2017" name="Gigascience">
        <title>Genome sequence of the small brown planthopper, Laodelphax striatellus.</title>
        <authorList>
            <person name="Zhu J."/>
            <person name="Jiang F."/>
            <person name="Wang X."/>
            <person name="Yang P."/>
            <person name="Bao Y."/>
            <person name="Zhao W."/>
            <person name="Wang W."/>
            <person name="Lu H."/>
            <person name="Wang Q."/>
            <person name="Cui N."/>
            <person name="Li J."/>
            <person name="Chen X."/>
            <person name="Luo L."/>
            <person name="Yu J."/>
            <person name="Kang L."/>
            <person name="Cui F."/>
        </authorList>
    </citation>
    <scope>NUCLEOTIDE SEQUENCE [LARGE SCALE GENOMIC DNA]</scope>
    <source>
        <strain evidence="3">Lst14</strain>
    </source>
</reference>
<gene>
    <name evidence="3" type="ORF">LSTR_LSTR013844</name>
</gene>
<name>A0A482XLU3_LAOST</name>
<proteinExistence type="predicted"/>
<dbReference type="AlphaFoldDB" id="A0A482XLU3"/>
<keyword evidence="2" id="KW-0812">Transmembrane</keyword>
<sequence length="124" mass="14140">MSQKKSGDKSTIQTKPNPKSKGQPGTAKEKKIVNVVADKVLIDSKKKQVKTSIFSTLSQKIFGIIKLPPALEKYRPRPLHYYFNTKTIYGRSNFSKATLGTVLLTILYLRHKARRRIREESHTP</sequence>